<evidence type="ECO:0008006" key="4">
    <source>
        <dbReference type="Google" id="ProtNLM"/>
    </source>
</evidence>
<proteinExistence type="predicted"/>
<evidence type="ECO:0000313" key="1">
    <source>
        <dbReference type="EMBL" id="GGV06595.1"/>
    </source>
</evidence>
<dbReference type="EMBL" id="JPRF03000054">
    <property type="protein sequence ID" value="OEV34129.1"/>
    <property type="molecule type" value="Genomic_DNA"/>
</dbReference>
<dbReference type="Pfam" id="PF05655">
    <property type="entry name" value="AvrD"/>
    <property type="match status" value="1"/>
</dbReference>
<dbReference type="EMBL" id="BMUB01000040">
    <property type="protein sequence ID" value="GGV06595.1"/>
    <property type="molecule type" value="Genomic_DNA"/>
</dbReference>
<reference evidence="2 3" key="2">
    <citation type="submission" date="2014-07" db="EMBL/GenBank/DDBJ databases">
        <authorList>
            <person name="Zhang J.E."/>
            <person name="Yang H."/>
            <person name="Guo J."/>
            <person name="Deng Z."/>
            <person name="Luo H."/>
            <person name="Luo M."/>
            <person name="Zhao B."/>
        </authorList>
    </citation>
    <scope>NUCLEOTIDE SEQUENCE [LARGE SCALE GENOMIC DNA]</scope>
    <source>
        <strain evidence="2">ATCC 10762</strain>
        <strain evidence="3">ATCC 10762 / DSM 40127 / CCM 3239 / JCM 4008 / LMG 5968 / NBRC 12843 / NCIMB 8234 / A-377</strain>
    </source>
</reference>
<accession>A0A8H9LW19</accession>
<dbReference type="GeneID" id="97490063"/>
<dbReference type="InterPro" id="IPR008799">
    <property type="entry name" value="Pseudomon_AvrD"/>
</dbReference>
<dbReference type="Proteomes" id="UP000037395">
    <property type="component" value="Unassembled WGS sequence"/>
</dbReference>
<keyword evidence="3" id="KW-1185">Reference proteome</keyword>
<dbReference type="AlphaFoldDB" id="A0A1E7N0B6"/>
<dbReference type="OrthoDB" id="4919083at2"/>
<dbReference type="KEGG" id="kau:B6264_02765"/>
<comment type="caution">
    <text evidence="2">The sequence shown here is derived from an EMBL/GenBank/DDBJ whole genome shotgun (WGS) entry which is preliminary data.</text>
</comment>
<dbReference type="Proteomes" id="UP000610124">
    <property type="component" value="Unassembled WGS sequence"/>
</dbReference>
<gene>
    <name evidence="1" type="primary">mmyD</name>
    <name evidence="1" type="ORF">GCM10010502_72020</name>
    <name evidence="2" type="ORF">HS99_0011910</name>
</gene>
<name>A0A1E7N0B6_KITAU</name>
<reference evidence="1" key="1">
    <citation type="journal article" date="2014" name="Int. J. Syst. Evol. Microbiol.">
        <title>Complete genome sequence of Corynebacterium casei LMG S-19264T (=DSM 44701T), isolated from a smear-ripened cheese.</title>
        <authorList>
            <consortium name="US DOE Joint Genome Institute (JGI-PGF)"/>
            <person name="Walter F."/>
            <person name="Albersmeier A."/>
            <person name="Kalinowski J."/>
            <person name="Ruckert C."/>
        </authorList>
    </citation>
    <scope>NUCLEOTIDE SEQUENCE</scope>
    <source>
        <strain evidence="1">JCM 4434</strain>
    </source>
</reference>
<evidence type="ECO:0000313" key="3">
    <source>
        <dbReference type="Proteomes" id="UP000037395"/>
    </source>
</evidence>
<dbReference type="RefSeq" id="WP_030557287.1">
    <property type="nucleotide sequence ID" value="NZ_BMUB01000040.1"/>
</dbReference>
<reference evidence="1" key="5">
    <citation type="submission" date="2020-09" db="EMBL/GenBank/DDBJ databases">
        <authorList>
            <person name="Sun Q."/>
            <person name="Ohkuma M."/>
        </authorList>
    </citation>
    <scope>NUCLEOTIDE SEQUENCE</scope>
    <source>
        <strain evidence="1">JCM 4434</strain>
    </source>
</reference>
<reference evidence="2" key="3">
    <citation type="submission" date="2016-08" db="EMBL/GenBank/DDBJ databases">
        <title>Sequencing, Assembly and Comparative Genomics of S. aureofaciens ATCC 10762.</title>
        <authorList>
            <person name="Gradnigo J.S."/>
            <person name="Johnson N."/>
            <person name="Somerville G.A."/>
        </authorList>
    </citation>
    <scope>NUCLEOTIDE SEQUENCE [LARGE SCALE GENOMIC DNA]</scope>
    <source>
        <strain evidence="2">ATCC 10762</strain>
    </source>
</reference>
<evidence type="ECO:0000313" key="2">
    <source>
        <dbReference type="EMBL" id="OEV34129.1"/>
    </source>
</evidence>
<sequence>MTTQVANTPPASVDDYLGPGDRRFFGRGFRRVHYDLSRIRVVRTPDGVAGASAVVGVRYPADWSRKAVGDLRPHFSTVDGLVLAAQLAELCLSDRRGDDLSEAWLREVRITAGSRPQEDLDQLEAAATRRRVEALDGAPGWSVSVIDCRIGTMRVRCELVHRSGSPRPGQWEYANPAEALGPAADRYYDHGFTTRRQLIREVAVDQGALLATARLGIELEEPASPAPRGLESGHGPSITMVDAFVTALQLAQVMLYEMDGVRRQDSDTLWMRQTVMTASGPHRPYEGGVPVTTALTEPDLLRLNGDTWRTMTVVADLAGIEVRSAVTHRLPAGRPSVAAEAVAR</sequence>
<protein>
    <recommendedName>
        <fullName evidence="4">Avirulence D protein (AvrD)</fullName>
    </recommendedName>
</protein>
<accession>A0A1E7N0B6</accession>
<reference evidence="3" key="4">
    <citation type="submission" date="2016-08" db="EMBL/GenBank/DDBJ databases">
        <title>Sequencing, assembly and comparative genomics of S. aureofaciens ATCC 10762.</title>
        <authorList>
            <person name="Gradnigo J.S."/>
            <person name="Johnson N."/>
            <person name="Somerville G.A."/>
        </authorList>
    </citation>
    <scope>NUCLEOTIDE SEQUENCE [LARGE SCALE GENOMIC DNA]</scope>
    <source>
        <strain evidence="3">ATCC 10762 / DSM 40127 / CCM 3239 / JCM 4008 / LMG 5968 / NBRC 12843 / NCIMB 8234 / A-377</strain>
    </source>
</reference>
<organism evidence="2 3">
    <name type="scientific">Kitasatospora aureofaciens</name>
    <name type="common">Streptomyces aureofaciens</name>
    <dbReference type="NCBI Taxonomy" id="1894"/>
    <lineage>
        <taxon>Bacteria</taxon>
        <taxon>Bacillati</taxon>
        <taxon>Actinomycetota</taxon>
        <taxon>Actinomycetes</taxon>
        <taxon>Kitasatosporales</taxon>
        <taxon>Streptomycetaceae</taxon>
        <taxon>Kitasatospora</taxon>
    </lineage>
</organism>